<dbReference type="Pfam" id="PF07715">
    <property type="entry name" value="Plug"/>
    <property type="match status" value="1"/>
</dbReference>
<dbReference type="GO" id="GO:0009279">
    <property type="term" value="C:cell outer membrane"/>
    <property type="evidence" value="ECO:0007669"/>
    <property type="project" value="UniProtKB-SubCell"/>
</dbReference>
<feature type="domain" description="TonB-dependent receptor plug" evidence="16">
    <location>
        <begin position="55"/>
        <end position="156"/>
    </location>
</feature>
<reference evidence="17" key="1">
    <citation type="journal article" date="2021" name="Microb. Physiol.">
        <title>Proteogenomic Insights into the Physiology of Marine, Sulfate-Reducing, Filamentous Desulfonema limicola and Desulfonema magnum.</title>
        <authorList>
            <person name="Schnaars V."/>
            <person name="Wohlbrand L."/>
            <person name="Scheve S."/>
            <person name="Hinrichs C."/>
            <person name="Reinhardt R."/>
            <person name="Rabus R."/>
        </authorList>
    </citation>
    <scope>NUCLEOTIDE SEQUENCE</scope>
    <source>
        <strain evidence="17">5ac10</strain>
    </source>
</reference>
<dbReference type="InterPro" id="IPR036942">
    <property type="entry name" value="Beta-barrel_TonB_sf"/>
</dbReference>
<comment type="subcellular location">
    <subcellularLocation>
        <location evidence="1 12">Cell outer membrane</location>
        <topology evidence="1 12">Multi-pass membrane protein</topology>
    </subcellularLocation>
</comment>
<evidence type="ECO:0000256" key="6">
    <source>
        <dbReference type="ARBA" id="ARBA00022729"/>
    </source>
</evidence>
<evidence type="ECO:0000259" key="15">
    <source>
        <dbReference type="Pfam" id="PF00593"/>
    </source>
</evidence>
<evidence type="ECO:0000256" key="4">
    <source>
        <dbReference type="ARBA" id="ARBA00022496"/>
    </source>
</evidence>
<accession>A0A975GFK3</accession>
<dbReference type="SUPFAM" id="SSF56935">
    <property type="entry name" value="Porins"/>
    <property type="match status" value="1"/>
</dbReference>
<keyword evidence="7" id="KW-0408">Iron</keyword>
<feature type="domain" description="TonB-dependent receptor-like beta-barrel" evidence="15">
    <location>
        <begin position="252"/>
        <end position="697"/>
    </location>
</feature>
<evidence type="ECO:0000256" key="9">
    <source>
        <dbReference type="ARBA" id="ARBA00023077"/>
    </source>
</evidence>
<evidence type="ECO:0000256" key="5">
    <source>
        <dbReference type="ARBA" id="ARBA00022692"/>
    </source>
</evidence>
<keyword evidence="18" id="KW-1185">Reference proteome</keyword>
<dbReference type="PANTHER" id="PTHR32552">
    <property type="entry name" value="FERRICHROME IRON RECEPTOR-RELATED"/>
    <property type="match status" value="1"/>
</dbReference>
<evidence type="ECO:0000256" key="3">
    <source>
        <dbReference type="ARBA" id="ARBA00022452"/>
    </source>
</evidence>
<keyword evidence="10 12" id="KW-0472">Membrane</keyword>
<name>A0A975GFK3_9BACT</name>
<evidence type="ECO:0000313" key="18">
    <source>
        <dbReference type="Proteomes" id="UP000663720"/>
    </source>
</evidence>
<feature type="signal peptide" evidence="14">
    <location>
        <begin position="1"/>
        <end position="22"/>
    </location>
</feature>
<dbReference type="InterPro" id="IPR000531">
    <property type="entry name" value="Beta-barrel_TonB"/>
</dbReference>
<keyword evidence="3 12" id="KW-1134">Transmembrane beta strand</keyword>
<evidence type="ECO:0000259" key="16">
    <source>
        <dbReference type="Pfam" id="PF07715"/>
    </source>
</evidence>
<organism evidence="17 18">
    <name type="scientific">Desulfonema limicola</name>
    <dbReference type="NCBI Taxonomy" id="45656"/>
    <lineage>
        <taxon>Bacteria</taxon>
        <taxon>Pseudomonadati</taxon>
        <taxon>Thermodesulfobacteriota</taxon>
        <taxon>Desulfobacteria</taxon>
        <taxon>Desulfobacterales</taxon>
        <taxon>Desulfococcaceae</taxon>
        <taxon>Desulfonema</taxon>
    </lineage>
</organism>
<evidence type="ECO:0000256" key="14">
    <source>
        <dbReference type="SAM" id="SignalP"/>
    </source>
</evidence>
<evidence type="ECO:0000256" key="8">
    <source>
        <dbReference type="ARBA" id="ARBA00023065"/>
    </source>
</evidence>
<dbReference type="InterPro" id="IPR012910">
    <property type="entry name" value="Plug_dom"/>
</dbReference>
<dbReference type="PROSITE" id="PS52016">
    <property type="entry name" value="TONB_DEPENDENT_REC_3"/>
    <property type="match status" value="1"/>
</dbReference>
<dbReference type="GO" id="GO:0015344">
    <property type="term" value="F:siderophore uptake transmembrane transporter activity"/>
    <property type="evidence" value="ECO:0007669"/>
    <property type="project" value="TreeGrafter"/>
</dbReference>
<dbReference type="InterPro" id="IPR037066">
    <property type="entry name" value="Plug_dom_sf"/>
</dbReference>
<evidence type="ECO:0000256" key="12">
    <source>
        <dbReference type="PROSITE-ProRule" id="PRU01360"/>
    </source>
</evidence>
<dbReference type="RefSeq" id="WP_207691148.1">
    <property type="nucleotide sequence ID" value="NZ_CP061799.1"/>
</dbReference>
<dbReference type="PANTHER" id="PTHR32552:SF68">
    <property type="entry name" value="FERRICHROME OUTER MEMBRANE TRANSPORTER_PHAGE RECEPTOR"/>
    <property type="match status" value="1"/>
</dbReference>
<dbReference type="EMBL" id="CP061799">
    <property type="protein sequence ID" value="QTA79391.1"/>
    <property type="molecule type" value="Genomic_DNA"/>
</dbReference>
<evidence type="ECO:0000256" key="11">
    <source>
        <dbReference type="ARBA" id="ARBA00023237"/>
    </source>
</evidence>
<protein>
    <submittedName>
        <fullName evidence="17">TonB-dependent receptor</fullName>
    </submittedName>
</protein>
<evidence type="ECO:0000256" key="7">
    <source>
        <dbReference type="ARBA" id="ARBA00023004"/>
    </source>
</evidence>
<dbReference type="AlphaFoldDB" id="A0A975GFK3"/>
<dbReference type="Gene3D" id="2.40.170.20">
    <property type="entry name" value="TonB-dependent receptor, beta-barrel domain"/>
    <property type="match status" value="1"/>
</dbReference>
<dbReference type="Gene3D" id="2.170.130.10">
    <property type="entry name" value="TonB-dependent receptor, plug domain"/>
    <property type="match status" value="1"/>
</dbReference>
<dbReference type="InterPro" id="IPR039426">
    <property type="entry name" value="TonB-dep_rcpt-like"/>
</dbReference>
<evidence type="ECO:0000256" key="10">
    <source>
        <dbReference type="ARBA" id="ARBA00023136"/>
    </source>
</evidence>
<feature type="chain" id="PRO_5037064045" evidence="14">
    <location>
        <begin position="23"/>
        <end position="736"/>
    </location>
</feature>
<proteinExistence type="inferred from homology"/>
<dbReference type="Proteomes" id="UP000663720">
    <property type="component" value="Chromosome"/>
</dbReference>
<evidence type="ECO:0000256" key="1">
    <source>
        <dbReference type="ARBA" id="ARBA00004571"/>
    </source>
</evidence>
<keyword evidence="5 12" id="KW-0812">Transmembrane</keyword>
<evidence type="ECO:0000256" key="2">
    <source>
        <dbReference type="ARBA" id="ARBA00022448"/>
    </source>
</evidence>
<evidence type="ECO:0000313" key="17">
    <source>
        <dbReference type="EMBL" id="QTA79391.1"/>
    </source>
</evidence>
<keyword evidence="2 12" id="KW-0813">Transport</keyword>
<keyword evidence="6 14" id="KW-0732">Signal</keyword>
<comment type="similarity">
    <text evidence="12 13">Belongs to the TonB-dependent receptor family.</text>
</comment>
<keyword evidence="4" id="KW-0410">Iron transport</keyword>
<evidence type="ECO:0000256" key="13">
    <source>
        <dbReference type="RuleBase" id="RU003357"/>
    </source>
</evidence>
<sequence>MKKFFGAWILLTVLLSSFCANAEETGEKTLHMEEITVIGEKLVTPTRQTNETVYTGSEITKKGIEAQGTKASVSVYEALNIIPGISVESPDPYGLAAEQKNVRIRGVRGYSSAMTVEGIPNYGGNPMGPREYIYDTENFESIAVYKGTVPADLGTGVGARGGAVELRSRWPEKEYGLDFSQGFGANHYSRTFARIDSGQLPKIKTGLALSYSYTDAEKWKGPGDLGPRHNFGVMLSQPIKDKDEIRIWFNANELEQNLYRPLNFKQVQDLGANYENDYNEQLTGVKEQDIAYYQYNRGDYSNRDMLAVIPFTMSDKFKMTFKPYYSNEDSEILGGSTSQGGIITKRKRDIERFGLVSQFDAGFSWFNAALGYWCESSEMIIRTQNYDPLTFAFKGYGMYMESDDKGIVSSPYLKLSGNTERFNWQAGLKYFWYKDPAGQGYTSPAPSYELIKGDDLFREEKEYDKLLPSLGVSYYLSDNIELYTAYGRNQIRPYAYMPLINLYNQNRAKFQEAGVTLNELFSGYDMEISDNFELGARFRNEWMEIMPAFFYAKHKNLLTTVYDPRVDLSYYQNTGKASGYGMDLECSFYFNKNLTFLLNPAYTILTYDDNLGYQGAVLDTEDKQVADTPEWSVKTGLIFSYKDFELVPMLRYLGKRYGDAENKEEIDDYMAADLKLSYAAKNLSFTKALKVSLEFSNIFDEEYVSVINSMDDTRAGNTSYYVGAPFTAMMTISLEL</sequence>
<keyword evidence="17" id="KW-0675">Receptor</keyword>
<keyword evidence="11 12" id="KW-0998">Cell outer membrane</keyword>
<dbReference type="KEGG" id="dli:dnl_16600"/>
<keyword evidence="8" id="KW-0406">Ion transport</keyword>
<gene>
    <name evidence="17" type="ORF">dnl_16600</name>
</gene>
<keyword evidence="9 13" id="KW-0798">TonB box</keyword>
<dbReference type="Pfam" id="PF00593">
    <property type="entry name" value="TonB_dep_Rec_b-barrel"/>
    <property type="match status" value="1"/>
</dbReference>